<evidence type="ECO:0000313" key="1">
    <source>
        <dbReference type="EMBL" id="KAJ9657801.1"/>
    </source>
</evidence>
<protein>
    <submittedName>
        <fullName evidence="1">Uncharacterized protein</fullName>
    </submittedName>
</protein>
<organism evidence="1 2">
    <name type="scientific">Neophaeococcomyces mojaviensis</name>
    <dbReference type="NCBI Taxonomy" id="3383035"/>
    <lineage>
        <taxon>Eukaryota</taxon>
        <taxon>Fungi</taxon>
        <taxon>Dikarya</taxon>
        <taxon>Ascomycota</taxon>
        <taxon>Pezizomycotina</taxon>
        <taxon>Eurotiomycetes</taxon>
        <taxon>Chaetothyriomycetidae</taxon>
        <taxon>Chaetothyriales</taxon>
        <taxon>Chaetothyriales incertae sedis</taxon>
        <taxon>Neophaeococcomyces</taxon>
    </lineage>
</organism>
<comment type="caution">
    <text evidence="1">The sequence shown here is derived from an EMBL/GenBank/DDBJ whole genome shotgun (WGS) entry which is preliminary data.</text>
</comment>
<reference evidence="1" key="1">
    <citation type="submission" date="2022-10" db="EMBL/GenBank/DDBJ databases">
        <title>Culturing micro-colonial fungi from biological soil crusts in the Mojave desert and describing Neophaeococcomyces mojavensis, and introducing the new genera and species Taxawa tesnikishii.</title>
        <authorList>
            <person name="Kurbessoian T."/>
            <person name="Stajich J.E."/>
        </authorList>
    </citation>
    <scope>NUCLEOTIDE SEQUENCE</scope>
    <source>
        <strain evidence="1">JES_112</strain>
    </source>
</reference>
<evidence type="ECO:0000313" key="2">
    <source>
        <dbReference type="Proteomes" id="UP001172386"/>
    </source>
</evidence>
<proteinExistence type="predicted"/>
<name>A0ACC3A9V9_9EURO</name>
<dbReference type="EMBL" id="JAPDRQ010000059">
    <property type="protein sequence ID" value="KAJ9657801.1"/>
    <property type="molecule type" value="Genomic_DNA"/>
</dbReference>
<sequence length="269" mass="26624">MPSQTTSFLLALAAIATNFGPAAAVQPQWAQCGGLSWTGGTTCASGLSCVAQNPYYSQCLASSGNSGSSSPVVTIKTSSTIRLTATTTVSPVTRAASSTKSSATPSKTSSPSSGNGAVYKASFTHYGAGDTFGSPNCNTNTAACGFYTYPGYSAAASQNLFGVGPGAGAGPACGTCWKLTGQTDSSGNALSNAGTSIVVMVNNLCPASGNPLCSQSGLTGTNQYGANVNFDLCSDSGAQAAFFGNNGVGLAIGTATQVDCSEWNGTIVH</sequence>
<gene>
    <name evidence="1" type="ORF">H2198_004108</name>
</gene>
<accession>A0ACC3A9V9</accession>
<dbReference type="Proteomes" id="UP001172386">
    <property type="component" value="Unassembled WGS sequence"/>
</dbReference>
<keyword evidence="2" id="KW-1185">Reference proteome</keyword>